<feature type="domain" description="NarX-like N-terminal" evidence="5">
    <location>
        <begin position="35"/>
        <end position="135"/>
    </location>
</feature>
<comment type="caution">
    <text evidence="6">The sequence shown here is derived from an EMBL/GenBank/DDBJ whole genome shotgun (WGS) entry which is preliminary data.</text>
</comment>
<evidence type="ECO:0000313" key="7">
    <source>
        <dbReference type="Proteomes" id="UP000777935"/>
    </source>
</evidence>
<dbReference type="Pfam" id="PF13675">
    <property type="entry name" value="PilJ"/>
    <property type="match status" value="2"/>
</dbReference>
<feature type="domain" description="NarX-like N-terminal" evidence="5">
    <location>
        <begin position="177"/>
        <end position="266"/>
    </location>
</feature>
<evidence type="ECO:0000256" key="1">
    <source>
        <dbReference type="ARBA" id="ARBA00004141"/>
    </source>
</evidence>
<reference evidence="6 7" key="1">
    <citation type="submission" date="2020-06" db="EMBL/GenBank/DDBJ databases">
        <title>Sulfitobacter algicola sp. nov., isolated from green algae.</title>
        <authorList>
            <person name="Wang C."/>
        </authorList>
    </citation>
    <scope>NUCLEOTIDE SEQUENCE [LARGE SCALE GENOMIC DNA]</scope>
    <source>
        <strain evidence="6 7">1151</strain>
    </source>
</reference>
<dbReference type="Proteomes" id="UP000777935">
    <property type="component" value="Unassembled WGS sequence"/>
</dbReference>
<accession>A0ABX2IKD1</accession>
<proteinExistence type="predicted"/>
<gene>
    <name evidence="6" type="ORF">HRQ87_00850</name>
</gene>
<keyword evidence="2" id="KW-0812">Transmembrane</keyword>
<protein>
    <submittedName>
        <fullName evidence="6">Type IV pili methyl-accepting chemotaxis transducer N-terminal domain-containing protein</fullName>
    </submittedName>
</protein>
<keyword evidence="7" id="KW-1185">Reference proteome</keyword>
<sequence>MRNTLNISKAIAVFAIGFTTALPVQVHAEGAAITSEQAARKVNIAGRQRMLSQRIAKAACFTARDIAPTEYREQLVQARDLFEQSQDALRHGSLDLKLAPEIRPSVLLAQSEVIDSWATFRKPVDDILTQAKVDTDLVLSLQDHSLEVLDLANEAVFKTTQAYGGSTKDVSIALTVTVDVAGRQRMLSQKMMKEACLLGITDDKTAVANSLSETMRLFDASLTALRFGYANAGVLEAPNQDIASALETVSAHWEDIKPLFEKVAAGEVPSDDDLIDIEKRAETLLKDMNTAVGLYENI</sequence>
<evidence type="ECO:0000313" key="6">
    <source>
        <dbReference type="EMBL" id="NSX53342.1"/>
    </source>
</evidence>
<evidence type="ECO:0000256" key="2">
    <source>
        <dbReference type="ARBA" id="ARBA00022692"/>
    </source>
</evidence>
<keyword evidence="4" id="KW-0472">Membrane</keyword>
<evidence type="ECO:0000259" key="5">
    <source>
        <dbReference type="Pfam" id="PF13675"/>
    </source>
</evidence>
<organism evidence="6 7">
    <name type="scientific">Parasulfitobacter algicola</name>
    <dbReference type="NCBI Taxonomy" id="2614809"/>
    <lineage>
        <taxon>Bacteria</taxon>
        <taxon>Pseudomonadati</taxon>
        <taxon>Pseudomonadota</taxon>
        <taxon>Alphaproteobacteria</taxon>
        <taxon>Rhodobacterales</taxon>
        <taxon>Roseobacteraceae</taxon>
        <taxon>Parasulfitobacter</taxon>
    </lineage>
</organism>
<dbReference type="RefSeq" id="WP_174134462.1">
    <property type="nucleotide sequence ID" value="NZ_JABUFE010000001.1"/>
</dbReference>
<name>A0ABX2IKD1_9RHOB</name>
<evidence type="ECO:0000256" key="4">
    <source>
        <dbReference type="ARBA" id="ARBA00023136"/>
    </source>
</evidence>
<comment type="subcellular location">
    <subcellularLocation>
        <location evidence="1">Membrane</location>
        <topology evidence="1">Multi-pass membrane protein</topology>
    </subcellularLocation>
</comment>
<keyword evidence="3" id="KW-1133">Transmembrane helix</keyword>
<evidence type="ECO:0000256" key="3">
    <source>
        <dbReference type="ARBA" id="ARBA00022989"/>
    </source>
</evidence>
<dbReference type="InterPro" id="IPR029095">
    <property type="entry name" value="NarX-like_N"/>
</dbReference>
<dbReference type="EMBL" id="JABUFE010000001">
    <property type="protein sequence ID" value="NSX53342.1"/>
    <property type="molecule type" value="Genomic_DNA"/>
</dbReference>